<sequence length="131" mass="14062">MNVHKIKVKVDGFVDAVGVPYSKVKDQSPQLLTLDPPIEDEDPAAPLIQPTPQQNPVQTLQSPFASNGPLQLYLDLNPTSLILPTPANNQVAQSGAVASSTTPHAATTTSTVSAHGVEWKWNNVEVDERTE</sequence>
<dbReference type="AlphaFoldDB" id="A0A0L0GBN0"/>
<evidence type="ECO:0000256" key="1">
    <source>
        <dbReference type="SAM" id="MobiDB-lite"/>
    </source>
</evidence>
<reference evidence="2 3" key="1">
    <citation type="submission" date="2011-02" db="EMBL/GenBank/DDBJ databases">
        <title>The Genome Sequence of Sphaeroforma arctica JP610.</title>
        <authorList>
            <consortium name="The Broad Institute Genome Sequencing Platform"/>
            <person name="Russ C."/>
            <person name="Cuomo C."/>
            <person name="Young S.K."/>
            <person name="Zeng Q."/>
            <person name="Gargeya S."/>
            <person name="Alvarado L."/>
            <person name="Berlin A."/>
            <person name="Chapman S.B."/>
            <person name="Chen Z."/>
            <person name="Freedman E."/>
            <person name="Gellesch M."/>
            <person name="Goldberg J."/>
            <person name="Griggs A."/>
            <person name="Gujja S."/>
            <person name="Heilman E."/>
            <person name="Heiman D."/>
            <person name="Howarth C."/>
            <person name="Mehta T."/>
            <person name="Neiman D."/>
            <person name="Pearson M."/>
            <person name="Roberts A."/>
            <person name="Saif S."/>
            <person name="Shea T."/>
            <person name="Shenoy N."/>
            <person name="Sisk P."/>
            <person name="Stolte C."/>
            <person name="Sykes S."/>
            <person name="White J."/>
            <person name="Yandava C."/>
            <person name="Burger G."/>
            <person name="Gray M.W."/>
            <person name="Holland P.W.H."/>
            <person name="King N."/>
            <person name="Lang F.B.F."/>
            <person name="Roger A.J."/>
            <person name="Ruiz-Trillo I."/>
            <person name="Haas B."/>
            <person name="Nusbaum C."/>
            <person name="Birren B."/>
        </authorList>
    </citation>
    <scope>NUCLEOTIDE SEQUENCE [LARGE SCALE GENOMIC DNA]</scope>
    <source>
        <strain evidence="2 3">JP610</strain>
    </source>
</reference>
<accession>A0A0L0GBN0</accession>
<name>A0A0L0GBN0_9EUKA</name>
<dbReference type="GeneID" id="25901932"/>
<dbReference type="EMBL" id="KQ241652">
    <property type="protein sequence ID" value="KNC86422.1"/>
    <property type="molecule type" value="Genomic_DNA"/>
</dbReference>
<organism evidence="2 3">
    <name type="scientific">Sphaeroforma arctica JP610</name>
    <dbReference type="NCBI Taxonomy" id="667725"/>
    <lineage>
        <taxon>Eukaryota</taxon>
        <taxon>Ichthyosporea</taxon>
        <taxon>Ichthyophonida</taxon>
        <taxon>Sphaeroforma</taxon>
    </lineage>
</organism>
<dbReference type="RefSeq" id="XP_014160324.1">
    <property type="nucleotide sequence ID" value="XM_014304849.1"/>
</dbReference>
<gene>
    <name evidence="2" type="ORF">SARC_01428</name>
</gene>
<evidence type="ECO:0000313" key="2">
    <source>
        <dbReference type="EMBL" id="KNC86422.1"/>
    </source>
</evidence>
<evidence type="ECO:0000313" key="3">
    <source>
        <dbReference type="Proteomes" id="UP000054560"/>
    </source>
</evidence>
<dbReference type="Proteomes" id="UP000054560">
    <property type="component" value="Unassembled WGS sequence"/>
</dbReference>
<proteinExistence type="predicted"/>
<protein>
    <submittedName>
        <fullName evidence="2">Uncharacterized protein</fullName>
    </submittedName>
</protein>
<feature type="region of interest" description="Disordered" evidence="1">
    <location>
        <begin position="93"/>
        <end position="113"/>
    </location>
</feature>
<keyword evidence="3" id="KW-1185">Reference proteome</keyword>
<feature type="compositionally biased region" description="Low complexity" evidence="1">
    <location>
        <begin position="96"/>
        <end position="113"/>
    </location>
</feature>